<dbReference type="Pfam" id="PF17989">
    <property type="entry name" value="ALP_N"/>
    <property type="match status" value="1"/>
</dbReference>
<evidence type="ECO:0000259" key="2">
    <source>
        <dbReference type="Pfam" id="PF21522"/>
    </source>
</evidence>
<accession>A0A9E6ZS75</accession>
<organism evidence="3 4">
    <name type="scientific">Alicyclobacillus acidoterrestris (strain ATCC 49025 / DSM 3922 / CIP 106132 / NCIMB 13137 / GD3B)</name>
    <dbReference type="NCBI Taxonomy" id="1356854"/>
    <lineage>
        <taxon>Bacteria</taxon>
        <taxon>Bacillati</taxon>
        <taxon>Bacillota</taxon>
        <taxon>Bacilli</taxon>
        <taxon>Bacillales</taxon>
        <taxon>Alicyclobacillaceae</taxon>
        <taxon>Alicyclobacillus</taxon>
    </lineage>
</organism>
<evidence type="ECO:0000313" key="3">
    <source>
        <dbReference type="EMBL" id="UNO50984.1"/>
    </source>
</evidence>
<name>T0BSL1_ALIAG</name>
<feature type="domain" description="Actin-like protein N-terminal" evidence="1">
    <location>
        <begin position="5"/>
        <end position="168"/>
    </location>
</feature>
<dbReference type="InterPro" id="IPR049067">
    <property type="entry name" value="MreB-like_C"/>
</dbReference>
<proteinExistence type="predicted"/>
<dbReference type="OrthoDB" id="5412507at2"/>
<sequence>MLPVGLDLGNGAVKLVMRGLELSIPNVTAVGSPRSDLGERQEPLNALDVEVVSSAFTDGARRVFVGKLAADQGPQATYMQPNEKKTSSEQAILMYLTALASAVVKQRERAGERISSATTIDEELFVVSGVSLVEALERGVRLDFEQRLSGEHTVRFMSPSPWGGITVRLRITSKVVSEGHMAFLALCQQSPEKSKELSSSLVAVAEIGELSTELPVFERGNINASLSDGLQYGIGTTLTSLLEDIREQTKARNAFPGGRMELAKFLEDKKREVVLFGRRHDITEIIERHLSAAASHVYREIIEVWNKIPTIEHFYVLGGGAALLHPFLKEFAQQDGFNLEYAPTLYRSRWLNADGMFLTAVRLAADTVTAV</sequence>
<dbReference type="Proteomes" id="UP000829401">
    <property type="component" value="Plasmid pDSM3922.1"/>
</dbReference>
<evidence type="ECO:0000313" key="4">
    <source>
        <dbReference type="Proteomes" id="UP000829401"/>
    </source>
</evidence>
<dbReference type="Gene3D" id="3.30.420.40">
    <property type="match status" value="2"/>
</dbReference>
<dbReference type="InterPro" id="IPR043129">
    <property type="entry name" value="ATPase_NBD"/>
</dbReference>
<dbReference type="RefSeq" id="WP_021297478.1">
    <property type="nucleotide sequence ID" value="NZ_AURB01000155.1"/>
</dbReference>
<accession>T0BSL1</accession>
<dbReference type="eggNOG" id="COG0849">
    <property type="taxonomic scope" value="Bacteria"/>
</dbReference>
<dbReference type="STRING" id="1356854.N007_12105"/>
<feature type="domain" description="Actin homologue MreB-like C-terminal" evidence="2">
    <location>
        <begin position="207"/>
        <end position="330"/>
    </location>
</feature>
<dbReference type="KEGG" id="aaco:K1I37_21180"/>
<dbReference type="SUPFAM" id="SSF53067">
    <property type="entry name" value="Actin-like ATPase domain"/>
    <property type="match status" value="1"/>
</dbReference>
<reference evidence="4" key="1">
    <citation type="journal article" date="2022" name="G3 (Bethesda)">
        <title>Unveiling the complete genome sequence of Alicyclobacillus acidoterrestris DSM 3922T, a taint-producing strain.</title>
        <authorList>
            <person name="Leonardo I.C."/>
            <person name="Barreto Crespo M.T."/>
            <person name="Gaspar F.B."/>
        </authorList>
    </citation>
    <scope>NUCLEOTIDE SEQUENCE [LARGE SCALE GENOMIC DNA]</scope>
    <source>
        <strain evidence="4">DSM 3922</strain>
    </source>
</reference>
<protein>
    <submittedName>
        <fullName evidence="3">ParM/StbA family protein</fullName>
    </submittedName>
</protein>
<keyword evidence="4" id="KW-1185">Reference proteome</keyword>
<dbReference type="InterPro" id="IPR040607">
    <property type="entry name" value="ALP_N"/>
</dbReference>
<evidence type="ECO:0000259" key="1">
    <source>
        <dbReference type="Pfam" id="PF17989"/>
    </source>
</evidence>
<gene>
    <name evidence="3" type="ORF">K1I37_21180</name>
</gene>
<dbReference type="Pfam" id="PF21522">
    <property type="entry name" value="MreB-like_C"/>
    <property type="match status" value="1"/>
</dbReference>
<geneLocation type="plasmid" evidence="4">
    <name>pDSM3922.1</name>
</geneLocation>
<dbReference type="EMBL" id="CP080468">
    <property type="protein sequence ID" value="UNO50984.1"/>
    <property type="molecule type" value="Genomic_DNA"/>
</dbReference>
<dbReference type="AlphaFoldDB" id="T0BSL1"/>
<dbReference type="CDD" id="cd24023">
    <property type="entry name" value="ASKHA_NBD_ParM_Alp7A-like"/>
    <property type="match status" value="1"/>
</dbReference>
<keyword evidence="3" id="KW-0614">Plasmid</keyword>